<feature type="non-terminal residue" evidence="1">
    <location>
        <position position="1"/>
    </location>
</feature>
<dbReference type="Proteomes" id="UP001057452">
    <property type="component" value="Chromosome 11"/>
</dbReference>
<evidence type="ECO:0000313" key="1">
    <source>
        <dbReference type="EMBL" id="KAI4817789.1"/>
    </source>
</evidence>
<sequence>PTLDEPTVRLPALRCHPHHGLNTDTTEDEATSQRPFPYRSGDGRQAETEAPVEASCAGESRLTHPMPPRSPPCLRLKPTSAEPLGARHDAAALHRYAEFKSSNQGAIRGSILNSLGICLGWSRNNDAFTYVLLNGRPNFLSKPNIA</sequence>
<evidence type="ECO:0000313" key="2">
    <source>
        <dbReference type="Proteomes" id="UP001057452"/>
    </source>
</evidence>
<dbReference type="EMBL" id="CM043795">
    <property type="protein sequence ID" value="KAI4817789.1"/>
    <property type="molecule type" value="Genomic_DNA"/>
</dbReference>
<reference evidence="1" key="1">
    <citation type="submission" date="2022-05" db="EMBL/GenBank/DDBJ databases">
        <title>Chromosome-level genome of Chaenocephalus aceratus.</title>
        <authorList>
            <person name="Park H."/>
        </authorList>
    </citation>
    <scope>NUCLEOTIDE SEQUENCE</scope>
    <source>
        <strain evidence="1">KU_202001</strain>
    </source>
</reference>
<name>A0ACB9WV10_CHAAC</name>
<comment type="caution">
    <text evidence="1">The sequence shown here is derived from an EMBL/GenBank/DDBJ whole genome shotgun (WGS) entry which is preliminary data.</text>
</comment>
<organism evidence="1 2">
    <name type="scientific">Chaenocephalus aceratus</name>
    <name type="common">Blackfin icefish</name>
    <name type="synonym">Chaenichthys aceratus</name>
    <dbReference type="NCBI Taxonomy" id="36190"/>
    <lineage>
        <taxon>Eukaryota</taxon>
        <taxon>Metazoa</taxon>
        <taxon>Chordata</taxon>
        <taxon>Craniata</taxon>
        <taxon>Vertebrata</taxon>
        <taxon>Euteleostomi</taxon>
        <taxon>Actinopterygii</taxon>
        <taxon>Neopterygii</taxon>
        <taxon>Teleostei</taxon>
        <taxon>Neoteleostei</taxon>
        <taxon>Acanthomorphata</taxon>
        <taxon>Eupercaria</taxon>
        <taxon>Perciformes</taxon>
        <taxon>Notothenioidei</taxon>
        <taxon>Channichthyidae</taxon>
        <taxon>Chaenocephalus</taxon>
    </lineage>
</organism>
<keyword evidence="2" id="KW-1185">Reference proteome</keyword>
<gene>
    <name evidence="1" type="ORF">KUCAC02_011166</name>
</gene>
<protein>
    <submittedName>
        <fullName evidence="1">Uncharacterized protein</fullName>
    </submittedName>
</protein>
<proteinExistence type="predicted"/>
<feature type="non-terminal residue" evidence="1">
    <location>
        <position position="146"/>
    </location>
</feature>
<accession>A0ACB9WV10</accession>